<dbReference type="GO" id="GO:0048038">
    <property type="term" value="F:quinone binding"/>
    <property type="evidence" value="ECO:0007669"/>
    <property type="project" value="UniProtKB-KW"/>
</dbReference>
<dbReference type="Gene3D" id="1.20.1440.130">
    <property type="entry name" value="VKOR domain"/>
    <property type="match status" value="1"/>
</dbReference>
<protein>
    <recommendedName>
        <fullName evidence="11">Vitamin K epoxide reductase domain-containing protein</fullName>
    </recommendedName>
</protein>
<keyword evidence="7 10" id="KW-0472">Membrane</keyword>
<evidence type="ECO:0000256" key="1">
    <source>
        <dbReference type="ARBA" id="ARBA00004141"/>
    </source>
</evidence>
<dbReference type="Pfam" id="PF07884">
    <property type="entry name" value="VKOR"/>
    <property type="match status" value="1"/>
</dbReference>
<dbReference type="PANTHER" id="PTHR34573:SF1">
    <property type="entry name" value="VITAMIN K EPOXIDE REDUCTASE DOMAIN-CONTAINING PROTEIN"/>
    <property type="match status" value="1"/>
</dbReference>
<dbReference type="GO" id="GO:0016020">
    <property type="term" value="C:membrane"/>
    <property type="evidence" value="ECO:0007669"/>
    <property type="project" value="UniProtKB-SubCell"/>
</dbReference>
<organism evidence="12 13">
    <name type="scientific">Candidatus Yonathbacteria bacterium RIFOXYD1_FULL_52_36</name>
    <dbReference type="NCBI Taxonomy" id="1802730"/>
    <lineage>
        <taxon>Bacteria</taxon>
        <taxon>Candidatus Yonathiibacteriota</taxon>
    </lineage>
</organism>
<evidence type="ECO:0000256" key="7">
    <source>
        <dbReference type="ARBA" id="ARBA00023136"/>
    </source>
</evidence>
<keyword evidence="8" id="KW-1015">Disulfide bond</keyword>
<dbReference type="EMBL" id="MHUZ01000008">
    <property type="protein sequence ID" value="OHA86160.1"/>
    <property type="molecule type" value="Genomic_DNA"/>
</dbReference>
<dbReference type="GO" id="GO:0016491">
    <property type="term" value="F:oxidoreductase activity"/>
    <property type="evidence" value="ECO:0007669"/>
    <property type="project" value="UniProtKB-KW"/>
</dbReference>
<evidence type="ECO:0000256" key="4">
    <source>
        <dbReference type="ARBA" id="ARBA00022719"/>
    </source>
</evidence>
<keyword evidence="4" id="KW-0874">Quinone</keyword>
<evidence type="ECO:0000256" key="10">
    <source>
        <dbReference type="SAM" id="Phobius"/>
    </source>
</evidence>
<dbReference type="STRING" id="1802730.A2591_01275"/>
<evidence type="ECO:0000256" key="3">
    <source>
        <dbReference type="ARBA" id="ARBA00022692"/>
    </source>
</evidence>
<keyword evidence="5 10" id="KW-1133">Transmembrane helix</keyword>
<evidence type="ECO:0000313" key="12">
    <source>
        <dbReference type="EMBL" id="OHA86160.1"/>
    </source>
</evidence>
<dbReference type="AlphaFoldDB" id="A0A1G2SM61"/>
<comment type="similarity">
    <text evidence="2">Belongs to the VKOR family.</text>
</comment>
<dbReference type="Proteomes" id="UP000178168">
    <property type="component" value="Unassembled WGS sequence"/>
</dbReference>
<dbReference type="CDD" id="cd12916">
    <property type="entry name" value="VKOR_1"/>
    <property type="match status" value="1"/>
</dbReference>
<feature type="transmembrane region" description="Helical" evidence="10">
    <location>
        <begin position="87"/>
        <end position="106"/>
    </location>
</feature>
<gene>
    <name evidence="12" type="ORF">A2591_01275</name>
</gene>
<feature type="transmembrane region" description="Helical" evidence="10">
    <location>
        <begin position="6"/>
        <end position="25"/>
    </location>
</feature>
<feature type="transmembrane region" description="Helical" evidence="10">
    <location>
        <begin position="118"/>
        <end position="141"/>
    </location>
</feature>
<evidence type="ECO:0000256" key="5">
    <source>
        <dbReference type="ARBA" id="ARBA00022989"/>
    </source>
</evidence>
<dbReference type="InterPro" id="IPR044698">
    <property type="entry name" value="VKOR/LTO1"/>
</dbReference>
<keyword evidence="3 10" id="KW-0812">Transmembrane</keyword>
<keyword evidence="6" id="KW-0560">Oxidoreductase</keyword>
<evidence type="ECO:0000256" key="6">
    <source>
        <dbReference type="ARBA" id="ARBA00023002"/>
    </source>
</evidence>
<evidence type="ECO:0000313" key="13">
    <source>
        <dbReference type="Proteomes" id="UP000178168"/>
    </source>
</evidence>
<evidence type="ECO:0000256" key="9">
    <source>
        <dbReference type="ARBA" id="ARBA00023284"/>
    </source>
</evidence>
<reference evidence="12 13" key="1">
    <citation type="journal article" date="2016" name="Nat. Commun.">
        <title>Thousands of microbial genomes shed light on interconnected biogeochemical processes in an aquifer system.</title>
        <authorList>
            <person name="Anantharaman K."/>
            <person name="Brown C.T."/>
            <person name="Hug L.A."/>
            <person name="Sharon I."/>
            <person name="Castelle C.J."/>
            <person name="Probst A.J."/>
            <person name="Thomas B.C."/>
            <person name="Singh A."/>
            <person name="Wilkins M.J."/>
            <person name="Karaoz U."/>
            <person name="Brodie E.L."/>
            <person name="Williams K.H."/>
            <person name="Hubbard S.S."/>
            <person name="Banfield J.F."/>
        </authorList>
    </citation>
    <scope>NUCLEOTIDE SEQUENCE [LARGE SCALE GENOMIC DNA]</scope>
</reference>
<sequence>MEHTSIIQIVISLLGLAGFFLANYIRRQKTHGEALVCPIGTSCTRVVNSEHSTLLGIRIELIGMVYYGLIAILYAGMVFVPALATDWVVALVLGATVSAFVFSMYLTGLQAFVLKEWCTWCLISMGICTTIFLCALTLWGVA</sequence>
<keyword evidence="9" id="KW-0676">Redox-active center</keyword>
<feature type="transmembrane region" description="Helical" evidence="10">
    <location>
        <begin position="61"/>
        <end position="81"/>
    </location>
</feature>
<dbReference type="InterPro" id="IPR038354">
    <property type="entry name" value="VKOR_sf"/>
</dbReference>
<evidence type="ECO:0000256" key="2">
    <source>
        <dbReference type="ARBA" id="ARBA00006214"/>
    </source>
</evidence>
<evidence type="ECO:0000259" key="11">
    <source>
        <dbReference type="SMART" id="SM00756"/>
    </source>
</evidence>
<dbReference type="PANTHER" id="PTHR34573">
    <property type="entry name" value="VKC DOMAIN-CONTAINING PROTEIN"/>
    <property type="match status" value="1"/>
</dbReference>
<evidence type="ECO:0000256" key="8">
    <source>
        <dbReference type="ARBA" id="ARBA00023157"/>
    </source>
</evidence>
<dbReference type="InterPro" id="IPR012932">
    <property type="entry name" value="VKOR"/>
</dbReference>
<accession>A0A1G2SM61</accession>
<proteinExistence type="inferred from homology"/>
<name>A0A1G2SM61_9BACT</name>
<dbReference type="SMART" id="SM00756">
    <property type="entry name" value="VKc"/>
    <property type="match status" value="1"/>
</dbReference>
<comment type="caution">
    <text evidence="12">The sequence shown here is derived from an EMBL/GenBank/DDBJ whole genome shotgun (WGS) entry which is preliminary data.</text>
</comment>
<comment type="subcellular location">
    <subcellularLocation>
        <location evidence="1">Membrane</location>
        <topology evidence="1">Multi-pass membrane protein</topology>
    </subcellularLocation>
</comment>
<feature type="domain" description="Vitamin K epoxide reductase" evidence="11">
    <location>
        <begin position="4"/>
        <end position="140"/>
    </location>
</feature>